<dbReference type="RefSeq" id="WP_186538311.1">
    <property type="nucleotide sequence ID" value="NZ_RSCL01000053.1"/>
</dbReference>
<dbReference type="Proteomes" id="UP000271624">
    <property type="component" value="Unassembled WGS sequence"/>
</dbReference>
<accession>A0A3S1BS58</accession>
<organism evidence="1 2">
    <name type="scientific">Dulcicalothrix desertica PCC 7102</name>
    <dbReference type="NCBI Taxonomy" id="232991"/>
    <lineage>
        <taxon>Bacteria</taxon>
        <taxon>Bacillati</taxon>
        <taxon>Cyanobacteriota</taxon>
        <taxon>Cyanophyceae</taxon>
        <taxon>Nostocales</taxon>
        <taxon>Calotrichaceae</taxon>
        <taxon>Dulcicalothrix</taxon>
    </lineage>
</organism>
<evidence type="ECO:0000313" key="1">
    <source>
        <dbReference type="EMBL" id="RUS93948.1"/>
    </source>
</evidence>
<dbReference type="EMBL" id="RSCL01000053">
    <property type="protein sequence ID" value="RUS93948.1"/>
    <property type="molecule type" value="Genomic_DNA"/>
</dbReference>
<name>A0A3S1BS58_9CYAN</name>
<reference evidence="1" key="2">
    <citation type="journal article" date="2019" name="Genome Biol. Evol.">
        <title>Day and night: Metabolic profiles and evolutionary relationships of six axenic non-marine cyanobacteria.</title>
        <authorList>
            <person name="Will S.E."/>
            <person name="Henke P."/>
            <person name="Boedeker C."/>
            <person name="Huang S."/>
            <person name="Brinkmann H."/>
            <person name="Rohde M."/>
            <person name="Jarek M."/>
            <person name="Friedl T."/>
            <person name="Seufert S."/>
            <person name="Schumacher M."/>
            <person name="Overmann J."/>
            <person name="Neumann-Schaal M."/>
            <person name="Petersen J."/>
        </authorList>
    </citation>
    <scope>NUCLEOTIDE SEQUENCE [LARGE SCALE GENOMIC DNA]</scope>
    <source>
        <strain evidence="1">PCC 7102</strain>
    </source>
</reference>
<dbReference type="AlphaFoldDB" id="A0A3S1BS58"/>
<sequence length="127" mass="14362">MEARVQNLTWTLNLWQAQANLLRDLPLEEVAYHLGLHQNRQGNWEGDGHAIKIIGAKFYDYSGAQYGSGGTINLAMYLLQCNFRQAVAWLHDIFGESETLRAVTHHAKEQAKEIISTEPVPEFVAPE</sequence>
<evidence type="ECO:0000313" key="2">
    <source>
        <dbReference type="Proteomes" id="UP000271624"/>
    </source>
</evidence>
<gene>
    <name evidence="1" type="ORF">DSM106972_094850</name>
</gene>
<proteinExistence type="predicted"/>
<reference evidence="1" key="1">
    <citation type="submission" date="2018-12" db="EMBL/GenBank/DDBJ databases">
        <authorList>
            <person name="Will S."/>
            <person name="Neumann-Schaal M."/>
            <person name="Henke P."/>
        </authorList>
    </citation>
    <scope>NUCLEOTIDE SEQUENCE</scope>
    <source>
        <strain evidence="1">PCC 7102</strain>
    </source>
</reference>
<keyword evidence="2" id="KW-1185">Reference proteome</keyword>
<protein>
    <submittedName>
        <fullName evidence="1">Uncharacterized protein</fullName>
    </submittedName>
</protein>
<comment type="caution">
    <text evidence="1">The sequence shown here is derived from an EMBL/GenBank/DDBJ whole genome shotgun (WGS) entry which is preliminary data.</text>
</comment>